<keyword evidence="10" id="KW-0333">Golgi apparatus</keyword>
<dbReference type="PANTHER" id="PTHR46025">
    <property type="entry name" value="XYLOSYLTRANSFERASE OXT"/>
    <property type="match status" value="1"/>
</dbReference>
<keyword evidence="4" id="KW-0808">Transferase</keyword>
<gene>
    <name evidence="15" type="ordered locus">MTES_2254</name>
</gene>
<dbReference type="EMBL" id="AP012052">
    <property type="protein sequence ID" value="BAJ75218.1"/>
    <property type="molecule type" value="Genomic_DNA"/>
</dbReference>
<evidence type="ECO:0000256" key="6">
    <source>
        <dbReference type="ARBA" id="ARBA00022723"/>
    </source>
</evidence>
<evidence type="ECO:0000256" key="7">
    <source>
        <dbReference type="ARBA" id="ARBA00022824"/>
    </source>
</evidence>
<name>E8NFE5_MICTS</name>
<evidence type="ECO:0000313" key="16">
    <source>
        <dbReference type="Proteomes" id="UP000008975"/>
    </source>
</evidence>
<keyword evidence="3" id="KW-0328">Glycosyltransferase</keyword>
<organism evidence="15 16">
    <name type="scientific">Microbacterium testaceum (strain StLB037)</name>
    <dbReference type="NCBI Taxonomy" id="979556"/>
    <lineage>
        <taxon>Bacteria</taxon>
        <taxon>Bacillati</taxon>
        <taxon>Actinomycetota</taxon>
        <taxon>Actinomycetes</taxon>
        <taxon>Micrococcales</taxon>
        <taxon>Microbacteriaceae</taxon>
        <taxon>Microbacterium</taxon>
    </lineage>
</organism>
<keyword evidence="7" id="KW-0256">Endoplasmic reticulum</keyword>
<sequence>MTVFAVLTHGDSRVFRIAAEALSPCQIVVHVDATSKQDEYPRAANITYVEDRTNVKWGGFSVVEATEKLYALALQKCASPDEYIVLLSGQCVPIRPLADLEALFAERPGVLYCRAGLVLDGYEMNERRILREWHFDRFDARSRGLRGRGAAVARRIKQLMTPQKKKSDFAGFRMVAGSQWTALTAAAVEAMMSDVGARSRLARLLRHALAPDEIYFHTLIHSGDWASRTTSAPPQPKGDKRTADFANLHHIDRSLTRYLSPDELRHIGGSLEFFARKAKGDDPQRLASVVRELTSQNGQG</sequence>
<dbReference type="GO" id="GO:0015012">
    <property type="term" value="P:heparan sulfate proteoglycan biosynthetic process"/>
    <property type="evidence" value="ECO:0007669"/>
    <property type="project" value="TreeGrafter"/>
</dbReference>
<reference evidence="15 16" key="1">
    <citation type="journal article" date="2011" name="J. Bacteriol.">
        <title>Genome sequence of Microbacterium testaceum StLB037, an N-acylhomoserine lactone-degrading bacterium isolated from potato leaves.</title>
        <authorList>
            <person name="Morohoshi T."/>
            <person name="Wang W.-Z."/>
            <person name="Someya N."/>
            <person name="Ikeda T."/>
        </authorList>
    </citation>
    <scope>NUCLEOTIDE SEQUENCE [LARGE SCALE GENOMIC DNA]</scope>
    <source>
        <strain evidence="15 16">StLB037</strain>
    </source>
</reference>
<dbReference type="AlphaFoldDB" id="E8NFE5"/>
<keyword evidence="5" id="KW-0812">Transmembrane</keyword>
<dbReference type="InterPro" id="IPR003406">
    <property type="entry name" value="Glyco_trans_14"/>
</dbReference>
<keyword evidence="6" id="KW-0479">Metal-binding</keyword>
<dbReference type="Proteomes" id="UP000008975">
    <property type="component" value="Chromosome"/>
</dbReference>
<keyword evidence="13" id="KW-0325">Glycoprotein</keyword>
<evidence type="ECO:0000256" key="1">
    <source>
        <dbReference type="ARBA" id="ARBA00004323"/>
    </source>
</evidence>
<dbReference type="eggNOG" id="ENOG5031T55">
    <property type="taxonomic scope" value="Bacteria"/>
</dbReference>
<evidence type="ECO:0000256" key="4">
    <source>
        <dbReference type="ARBA" id="ARBA00022679"/>
    </source>
</evidence>
<dbReference type="GO" id="GO:0016020">
    <property type="term" value="C:membrane"/>
    <property type="evidence" value="ECO:0007669"/>
    <property type="project" value="InterPro"/>
</dbReference>
<evidence type="ECO:0000256" key="8">
    <source>
        <dbReference type="ARBA" id="ARBA00022968"/>
    </source>
</evidence>
<reference key="2">
    <citation type="submission" date="2011-02" db="EMBL/GenBank/DDBJ databases">
        <title>Genome sequence of Microbacterium testaceum StLB037.</title>
        <authorList>
            <person name="Morohoshi T."/>
            <person name="Wang W.Z."/>
            <person name="Someya N."/>
            <person name="Ikeda T."/>
        </authorList>
    </citation>
    <scope>NUCLEOTIDE SEQUENCE</scope>
    <source>
        <strain>StLB037</strain>
    </source>
</reference>
<keyword evidence="11" id="KW-0472">Membrane</keyword>
<dbReference type="KEGG" id="mts:MTES_2254"/>
<evidence type="ECO:0000256" key="2">
    <source>
        <dbReference type="ARBA" id="ARBA00004648"/>
    </source>
</evidence>
<evidence type="ECO:0000313" key="15">
    <source>
        <dbReference type="EMBL" id="BAJ75218.1"/>
    </source>
</evidence>
<dbReference type="GO" id="GO:0030158">
    <property type="term" value="F:protein xylosyltransferase activity"/>
    <property type="evidence" value="ECO:0007669"/>
    <property type="project" value="InterPro"/>
</dbReference>
<evidence type="ECO:0000256" key="14">
    <source>
        <dbReference type="ARBA" id="ARBA00042865"/>
    </source>
</evidence>
<evidence type="ECO:0000256" key="9">
    <source>
        <dbReference type="ARBA" id="ARBA00022989"/>
    </source>
</evidence>
<protein>
    <recommendedName>
        <fullName evidence="14">Peptide O-xylosyltransferase</fullName>
    </recommendedName>
</protein>
<dbReference type="STRING" id="979556.MTES_2254"/>
<evidence type="ECO:0000256" key="12">
    <source>
        <dbReference type="ARBA" id="ARBA00023157"/>
    </source>
</evidence>
<dbReference type="GO" id="GO:0046872">
    <property type="term" value="F:metal ion binding"/>
    <property type="evidence" value="ECO:0007669"/>
    <property type="project" value="UniProtKB-KW"/>
</dbReference>
<evidence type="ECO:0000256" key="3">
    <source>
        <dbReference type="ARBA" id="ARBA00022676"/>
    </source>
</evidence>
<comment type="subcellular location">
    <subcellularLocation>
        <location evidence="2">Endoplasmic reticulum membrane</location>
        <topology evidence="2">Single-pass type II membrane protein</topology>
    </subcellularLocation>
    <subcellularLocation>
        <location evidence="1">Golgi apparatus membrane</location>
        <topology evidence="1">Single-pass type II membrane protein</topology>
    </subcellularLocation>
</comment>
<accession>E8NFE5</accession>
<proteinExistence type="predicted"/>
<dbReference type="RefSeq" id="WP_013585343.1">
    <property type="nucleotide sequence ID" value="NC_015125.1"/>
</dbReference>
<dbReference type="InterPro" id="IPR043538">
    <property type="entry name" value="XYLT"/>
</dbReference>
<keyword evidence="9" id="KW-1133">Transmembrane helix</keyword>
<evidence type="ECO:0000256" key="10">
    <source>
        <dbReference type="ARBA" id="ARBA00023034"/>
    </source>
</evidence>
<dbReference type="GO" id="GO:0050650">
    <property type="term" value="P:chondroitin sulfate proteoglycan biosynthetic process"/>
    <property type="evidence" value="ECO:0007669"/>
    <property type="project" value="TreeGrafter"/>
</dbReference>
<dbReference type="Pfam" id="PF02485">
    <property type="entry name" value="Branch"/>
    <property type="match status" value="2"/>
</dbReference>
<dbReference type="PANTHER" id="PTHR46025:SF3">
    <property type="entry name" value="XYLOSYLTRANSFERASE OXT"/>
    <property type="match status" value="1"/>
</dbReference>
<evidence type="ECO:0000256" key="13">
    <source>
        <dbReference type="ARBA" id="ARBA00023180"/>
    </source>
</evidence>
<keyword evidence="8" id="KW-0735">Signal-anchor</keyword>
<evidence type="ECO:0000256" key="5">
    <source>
        <dbReference type="ARBA" id="ARBA00022692"/>
    </source>
</evidence>
<dbReference type="OrthoDB" id="7943907at2"/>
<evidence type="ECO:0000256" key="11">
    <source>
        <dbReference type="ARBA" id="ARBA00023136"/>
    </source>
</evidence>
<keyword evidence="12" id="KW-1015">Disulfide bond</keyword>
<dbReference type="HOGENOM" id="CLU_032341_0_1_11"/>